<organism evidence="1 2">
    <name type="scientific">Arsenicicoccus bolidensis</name>
    <dbReference type="NCBI Taxonomy" id="229480"/>
    <lineage>
        <taxon>Bacteria</taxon>
        <taxon>Bacillati</taxon>
        <taxon>Actinomycetota</taxon>
        <taxon>Actinomycetes</taxon>
        <taxon>Micrococcales</taxon>
        <taxon>Intrasporangiaceae</taxon>
        <taxon>Arsenicicoccus</taxon>
    </lineage>
</organism>
<gene>
    <name evidence="1" type="ORF">MHL29_05140</name>
</gene>
<comment type="caution">
    <text evidence="1">The sequence shown here is derived from an EMBL/GenBank/DDBJ whole genome shotgun (WGS) entry which is preliminary data.</text>
</comment>
<name>A0ABS9Q084_9MICO</name>
<proteinExistence type="predicted"/>
<dbReference type="Gene3D" id="3.40.720.10">
    <property type="entry name" value="Alkaline Phosphatase, subunit A"/>
    <property type="match status" value="1"/>
</dbReference>
<reference evidence="1 2" key="1">
    <citation type="submission" date="2022-02" db="EMBL/GenBank/DDBJ databases">
        <title>Uncovering new skin microbiome diversity through culturing and metagenomics.</title>
        <authorList>
            <person name="Conlan S."/>
            <person name="Deming C."/>
            <person name="Nisc Comparative Sequencing Program N."/>
            <person name="Segre J.A."/>
        </authorList>
    </citation>
    <scope>NUCLEOTIDE SEQUENCE [LARGE SCALE GENOMIC DNA]</scope>
    <source>
        <strain evidence="1 2">ACRQZ</strain>
    </source>
</reference>
<dbReference type="InterPro" id="IPR017850">
    <property type="entry name" value="Alkaline_phosphatase_core_sf"/>
</dbReference>
<dbReference type="EMBL" id="JAKRCV010000010">
    <property type="protein sequence ID" value="MCG7321284.1"/>
    <property type="molecule type" value="Genomic_DNA"/>
</dbReference>
<protein>
    <submittedName>
        <fullName evidence="1">Alkaline phosphatase family protein</fullName>
    </submittedName>
</protein>
<dbReference type="PANTHER" id="PTHR10151:SF120">
    <property type="entry name" value="BIS(5'-ADENOSYL)-TRIPHOSPHATASE"/>
    <property type="match status" value="1"/>
</dbReference>
<keyword evidence="2" id="KW-1185">Reference proteome</keyword>
<dbReference type="Pfam" id="PF01663">
    <property type="entry name" value="Phosphodiest"/>
    <property type="match status" value="1"/>
</dbReference>
<evidence type="ECO:0000313" key="2">
    <source>
        <dbReference type="Proteomes" id="UP001521931"/>
    </source>
</evidence>
<dbReference type="SUPFAM" id="SSF53649">
    <property type="entry name" value="Alkaline phosphatase-like"/>
    <property type="match status" value="1"/>
</dbReference>
<sequence>MRREVVARLADAYNGLGLADVLPGVARSLGVDLGPREVGRLTLPRSRRAVVVLVDGLGRHLLEARRGHAPFLRGAMTGSPGLQAGFPSTTATSMGTFGTGLPPGAHGLVGYQVLVPGEDRTFNELAWDEGVDPFVWQPHDTVLQRCERAGVAVTRIGPHYFDGSGLTNAALRGGAFLGAKDLDARVEVAARTAAAAPRTLVYLYWGELDKTGHVHGWESPEWTAELEHVDDQLARLRRLLPEDCALHVTADHGMVDVPLDRRLDVAAEPDLAAGVRHVGGEPRSLQLYAEDPGASSVAAMVERWAARLGDDALVRTREQVVDEGWFGVVGPAVVPRIGDVVVAMTGSMAVVDSRIMRPELMGLLGVHGSVTEQETAIPLLTWPARKS</sequence>
<dbReference type="RefSeq" id="WP_239262826.1">
    <property type="nucleotide sequence ID" value="NZ_JAKRCV010000010.1"/>
</dbReference>
<dbReference type="Proteomes" id="UP001521931">
    <property type="component" value="Unassembled WGS sequence"/>
</dbReference>
<dbReference type="PANTHER" id="PTHR10151">
    <property type="entry name" value="ECTONUCLEOTIDE PYROPHOSPHATASE/PHOSPHODIESTERASE"/>
    <property type="match status" value="1"/>
</dbReference>
<evidence type="ECO:0000313" key="1">
    <source>
        <dbReference type="EMBL" id="MCG7321284.1"/>
    </source>
</evidence>
<accession>A0ABS9Q084</accession>
<dbReference type="InterPro" id="IPR002591">
    <property type="entry name" value="Phosphodiest/P_Trfase"/>
</dbReference>